<dbReference type="InterPro" id="IPR021740">
    <property type="entry name" value="Velvet"/>
</dbReference>
<evidence type="ECO:0000259" key="6">
    <source>
        <dbReference type="PROSITE" id="PS51821"/>
    </source>
</evidence>
<feature type="domain" description="Velvet" evidence="6">
    <location>
        <begin position="38"/>
        <end position="358"/>
    </location>
</feature>
<keyword evidence="2" id="KW-0805">Transcription regulation</keyword>
<dbReference type="PANTHER" id="PTHR33572">
    <property type="entry name" value="SPORE DEVELOPMENT REGULATOR VOSA"/>
    <property type="match status" value="1"/>
</dbReference>
<protein>
    <recommendedName>
        <fullName evidence="6">Velvet domain-containing protein</fullName>
    </recommendedName>
</protein>
<keyword evidence="8" id="KW-1185">Reference proteome</keyword>
<dbReference type="Gene3D" id="2.60.40.3960">
    <property type="entry name" value="Velvet domain"/>
    <property type="match status" value="2"/>
</dbReference>
<dbReference type="PANTHER" id="PTHR33572:SF3">
    <property type="entry name" value="VELVET COMPLEX SUBUNIT B"/>
    <property type="match status" value="1"/>
</dbReference>
<dbReference type="PROSITE" id="PS51821">
    <property type="entry name" value="VELVET"/>
    <property type="match status" value="1"/>
</dbReference>
<evidence type="ECO:0000256" key="4">
    <source>
        <dbReference type="ARBA" id="ARBA00023242"/>
    </source>
</evidence>
<evidence type="ECO:0000256" key="5">
    <source>
        <dbReference type="SAM" id="MobiDB-lite"/>
    </source>
</evidence>
<accession>A0AAD5VQ91</accession>
<dbReference type="Proteomes" id="UP001213000">
    <property type="component" value="Unassembled WGS sequence"/>
</dbReference>
<gene>
    <name evidence="7" type="ORF">NP233_g6870</name>
</gene>
<dbReference type="InterPro" id="IPR038491">
    <property type="entry name" value="Velvet_dom_sf"/>
</dbReference>
<dbReference type="Pfam" id="PF11754">
    <property type="entry name" value="Velvet"/>
    <property type="match status" value="1"/>
</dbReference>
<evidence type="ECO:0000313" key="8">
    <source>
        <dbReference type="Proteomes" id="UP001213000"/>
    </source>
</evidence>
<feature type="region of interest" description="Disordered" evidence="5">
    <location>
        <begin position="136"/>
        <end position="174"/>
    </location>
</feature>
<dbReference type="GO" id="GO:0005634">
    <property type="term" value="C:nucleus"/>
    <property type="evidence" value="ECO:0007669"/>
    <property type="project" value="UniProtKB-SubCell"/>
</dbReference>
<dbReference type="AlphaFoldDB" id="A0AAD5VQ91"/>
<dbReference type="EMBL" id="JANIEX010000471">
    <property type="protein sequence ID" value="KAJ3566635.1"/>
    <property type="molecule type" value="Genomic_DNA"/>
</dbReference>
<keyword evidence="4" id="KW-0539">Nucleus</keyword>
<keyword evidence="3" id="KW-0804">Transcription</keyword>
<feature type="compositionally biased region" description="Low complexity" evidence="5">
    <location>
        <begin position="139"/>
        <end position="152"/>
    </location>
</feature>
<evidence type="ECO:0000256" key="1">
    <source>
        <dbReference type="ARBA" id="ARBA00004123"/>
    </source>
</evidence>
<organism evidence="7 8">
    <name type="scientific">Leucocoprinus birnbaumii</name>
    <dbReference type="NCBI Taxonomy" id="56174"/>
    <lineage>
        <taxon>Eukaryota</taxon>
        <taxon>Fungi</taxon>
        <taxon>Dikarya</taxon>
        <taxon>Basidiomycota</taxon>
        <taxon>Agaricomycotina</taxon>
        <taxon>Agaricomycetes</taxon>
        <taxon>Agaricomycetidae</taxon>
        <taxon>Agaricales</taxon>
        <taxon>Agaricineae</taxon>
        <taxon>Agaricaceae</taxon>
        <taxon>Leucocoprinus</taxon>
    </lineage>
</organism>
<comment type="caution">
    <text evidence="7">The sequence shown here is derived from an EMBL/GenBank/DDBJ whole genome shotgun (WGS) entry which is preliminary data.</text>
</comment>
<feature type="region of interest" description="Disordered" evidence="5">
    <location>
        <begin position="1"/>
        <end position="21"/>
    </location>
</feature>
<feature type="compositionally biased region" description="Polar residues" evidence="5">
    <location>
        <begin position="156"/>
        <end position="174"/>
    </location>
</feature>
<evidence type="ECO:0000256" key="2">
    <source>
        <dbReference type="ARBA" id="ARBA00023015"/>
    </source>
</evidence>
<name>A0AAD5VQ91_9AGAR</name>
<dbReference type="InterPro" id="IPR037525">
    <property type="entry name" value="Velvet_dom"/>
</dbReference>
<comment type="subcellular location">
    <subcellularLocation>
        <location evidence="1">Nucleus</location>
    </subcellularLocation>
</comment>
<evidence type="ECO:0000256" key="3">
    <source>
        <dbReference type="ARBA" id="ARBA00023163"/>
    </source>
</evidence>
<reference evidence="7" key="1">
    <citation type="submission" date="2022-07" db="EMBL/GenBank/DDBJ databases">
        <title>Genome Sequence of Leucocoprinus birnbaumii.</title>
        <authorList>
            <person name="Buettner E."/>
        </authorList>
    </citation>
    <scope>NUCLEOTIDE SEQUENCE</scope>
    <source>
        <strain evidence="7">VT141</strain>
    </source>
</reference>
<evidence type="ECO:0000313" key="7">
    <source>
        <dbReference type="EMBL" id="KAJ3566635.1"/>
    </source>
</evidence>
<sequence>MDFQPQYQDQHHALGANGGGFPNRPGLPITFTTGQFAGDTIRVELKELQKADSGRKYAKVDRRPLDPPPAILLRLFYIGNPGTDKSWEREVGNYEEIKNIGILCGVDLFPVPDRILDGNIPVPSSTVDSQIPEFAAYTPSQGSSSSASSPGARNAQPRTSRVSPMSPTQASPPFEMTQANSLRLNYAAPNSANENAYTYFPLHPFTTPNAEGSGTPSRVSPFQIPRRQPMLGQLNEAEPPSDIILRIGNHLVTESSKLTPALVGEKFVEPTLIDYKGRKCLVFVFGDLAVQREGTFIFRYRAFDIFSTVPGGQEHPILAELYGGPFRVYSTREFPGLEPSTDLTRDALPMPPVPEQGQTPVIDPHIVLRAVLAIPDESLNISEYNKLLKEEL</sequence>
<proteinExistence type="predicted"/>